<dbReference type="InterPro" id="IPR006153">
    <property type="entry name" value="Cation/H_exchanger_TM"/>
</dbReference>
<feature type="transmembrane region" description="Helical" evidence="7">
    <location>
        <begin position="86"/>
        <end position="107"/>
    </location>
</feature>
<organism evidence="9 10">
    <name type="scientific">Ferrimonas balearica (strain DSM 9799 / CCM 4581 / KCTC 23876 / PAT)</name>
    <dbReference type="NCBI Taxonomy" id="550540"/>
    <lineage>
        <taxon>Bacteria</taxon>
        <taxon>Pseudomonadati</taxon>
        <taxon>Pseudomonadota</taxon>
        <taxon>Gammaproteobacteria</taxon>
        <taxon>Alteromonadales</taxon>
        <taxon>Ferrimonadaceae</taxon>
        <taxon>Ferrimonas</taxon>
    </lineage>
</organism>
<dbReference type="GO" id="GO:1902600">
    <property type="term" value="P:proton transmembrane transport"/>
    <property type="evidence" value="ECO:0007669"/>
    <property type="project" value="InterPro"/>
</dbReference>
<keyword evidence="2" id="KW-0813">Transport</keyword>
<evidence type="ECO:0000259" key="8">
    <source>
        <dbReference type="Pfam" id="PF00999"/>
    </source>
</evidence>
<comment type="subcellular location">
    <subcellularLocation>
        <location evidence="1">Membrane</location>
        <topology evidence="1">Multi-pass membrane protein</topology>
    </subcellularLocation>
</comment>
<feature type="transmembrane region" description="Helical" evidence="7">
    <location>
        <begin position="153"/>
        <end position="172"/>
    </location>
</feature>
<reference evidence="9 10" key="1">
    <citation type="journal article" date="2010" name="Stand. Genomic Sci.">
        <title>Complete genome sequence of Ferrimonas balearica type strain (PAT).</title>
        <authorList>
            <person name="Nolan M."/>
            <person name="Sikorski J."/>
            <person name="Davenport K."/>
            <person name="Lucas S."/>
            <person name="Glavina Del Rio T."/>
            <person name="Tice H."/>
            <person name="Cheng J."/>
            <person name="Goodwin L."/>
            <person name="Pitluck S."/>
            <person name="Liolios K."/>
            <person name="Ivanova N."/>
            <person name="Mavromatis K."/>
            <person name="Ovchinnikova G."/>
            <person name="Pati A."/>
            <person name="Chen A."/>
            <person name="Palaniappan K."/>
            <person name="Land M."/>
            <person name="Hauser L."/>
            <person name="Chang Y."/>
            <person name="Jeffries C."/>
            <person name="Tapia R."/>
            <person name="Brettin T."/>
            <person name="Detter J."/>
            <person name="Han C."/>
            <person name="Yasawong M."/>
            <person name="Rohde M."/>
            <person name="Tindall B."/>
            <person name="Goker M."/>
            <person name="Woyke T."/>
            <person name="Bristow J."/>
            <person name="Eisen J."/>
            <person name="Markowitz V."/>
            <person name="Hugenholtz P."/>
            <person name="Kyrpides N."/>
            <person name="Klenk H."/>
            <person name="Lapidus A."/>
        </authorList>
    </citation>
    <scope>NUCLEOTIDE SEQUENCE [LARGE SCALE GENOMIC DNA]</scope>
    <source>
        <strain evidence="10">DSM 9799 / CCM 4581 / KCTC 23876 / PAT</strain>
    </source>
</reference>
<dbReference type="EMBL" id="CP002209">
    <property type="protein sequence ID" value="ADN76350.1"/>
    <property type="molecule type" value="Genomic_DNA"/>
</dbReference>
<feature type="transmembrane region" description="Helical" evidence="7">
    <location>
        <begin position="114"/>
        <end position="133"/>
    </location>
</feature>
<sequence>MNGLVSAAVVFSLVAMCRTLPNGVRLPLLLILGTVAGQLVSRLQWDSGWDAQSLTTGILYLVLPLLVWELAARLPLRRLRRYRGPVAVQALLTFLMMLAGVSAVLFFGISHAGFPLLSALVAATLLATADPGFATPYLEGARRVQVWLEGEAAVVDALALVLLMVLLSLDSVSQWSTATLMTDLLRTVAGAMLAVACGVAVWRVAGGARWGTVLTGVWLWWLYLGAEWLLAAPGLVVVLAATVWIRRGRPAPLPCLNLTPWLADSLVVVLGFTLTAAMFTERYWAMLLAIGAAGAVRLLSLLPWLMWRGLPIRGEERRQWLLAPSRGPITLALVLALPTDLPAWWTVQSLAYGVILFDLLLQGSLIHGGRSG</sequence>
<evidence type="ECO:0000256" key="5">
    <source>
        <dbReference type="ARBA" id="ARBA00023065"/>
    </source>
</evidence>
<feature type="transmembrane region" description="Helical" evidence="7">
    <location>
        <begin position="256"/>
        <end position="277"/>
    </location>
</feature>
<dbReference type="Pfam" id="PF00999">
    <property type="entry name" value="Na_H_Exchanger"/>
    <property type="match status" value="1"/>
</dbReference>
<dbReference type="HOGENOM" id="CLU_005912_8_1_6"/>
<gene>
    <name evidence="9" type="ordered locus">Fbal_2147</name>
</gene>
<dbReference type="KEGG" id="fbl:Fbal_2147"/>
<keyword evidence="5" id="KW-0406">Ion transport</keyword>
<dbReference type="eggNOG" id="COG0025">
    <property type="taxonomic scope" value="Bacteria"/>
</dbReference>
<keyword evidence="3 7" id="KW-0812">Transmembrane</keyword>
<keyword evidence="2" id="KW-0050">Antiport</keyword>
<evidence type="ECO:0000313" key="9">
    <source>
        <dbReference type="EMBL" id="ADN76350.1"/>
    </source>
</evidence>
<accession>E1SVL9</accession>
<dbReference type="GO" id="GO:0015297">
    <property type="term" value="F:antiporter activity"/>
    <property type="evidence" value="ECO:0007669"/>
    <property type="project" value="UniProtKB-KW"/>
</dbReference>
<feature type="domain" description="Cation/H+ exchanger transmembrane" evidence="8">
    <location>
        <begin position="26"/>
        <end position="366"/>
    </location>
</feature>
<feature type="transmembrane region" description="Helical" evidence="7">
    <location>
        <begin position="343"/>
        <end position="361"/>
    </location>
</feature>
<evidence type="ECO:0000256" key="7">
    <source>
        <dbReference type="SAM" id="Phobius"/>
    </source>
</evidence>
<protein>
    <submittedName>
        <fullName evidence="9">Sodium/proton antiporter, CPA1 family</fullName>
    </submittedName>
</protein>
<dbReference type="Proteomes" id="UP000006683">
    <property type="component" value="Chromosome"/>
</dbReference>
<feature type="transmembrane region" description="Helical" evidence="7">
    <location>
        <begin position="27"/>
        <end position="45"/>
    </location>
</feature>
<name>E1SVL9_FERBD</name>
<keyword evidence="10" id="KW-1185">Reference proteome</keyword>
<keyword evidence="4 7" id="KW-1133">Transmembrane helix</keyword>
<proteinExistence type="predicted"/>
<dbReference type="GO" id="GO:0016020">
    <property type="term" value="C:membrane"/>
    <property type="evidence" value="ECO:0007669"/>
    <property type="project" value="UniProtKB-SubCell"/>
</dbReference>
<feature type="transmembrane region" description="Helical" evidence="7">
    <location>
        <begin position="57"/>
        <end position="74"/>
    </location>
</feature>
<evidence type="ECO:0000256" key="1">
    <source>
        <dbReference type="ARBA" id="ARBA00004141"/>
    </source>
</evidence>
<dbReference type="STRING" id="550540.Fbal_2147"/>
<feature type="transmembrane region" description="Helical" evidence="7">
    <location>
        <begin position="283"/>
        <end position="307"/>
    </location>
</feature>
<evidence type="ECO:0000256" key="2">
    <source>
        <dbReference type="ARBA" id="ARBA00022449"/>
    </source>
</evidence>
<keyword evidence="6 7" id="KW-0472">Membrane</keyword>
<evidence type="ECO:0000256" key="4">
    <source>
        <dbReference type="ARBA" id="ARBA00022989"/>
    </source>
</evidence>
<evidence type="ECO:0000313" key="10">
    <source>
        <dbReference type="Proteomes" id="UP000006683"/>
    </source>
</evidence>
<feature type="transmembrane region" description="Helical" evidence="7">
    <location>
        <begin position="217"/>
        <end position="244"/>
    </location>
</feature>
<evidence type="ECO:0000256" key="6">
    <source>
        <dbReference type="ARBA" id="ARBA00023136"/>
    </source>
</evidence>
<evidence type="ECO:0000256" key="3">
    <source>
        <dbReference type="ARBA" id="ARBA00022692"/>
    </source>
</evidence>
<feature type="transmembrane region" description="Helical" evidence="7">
    <location>
        <begin position="184"/>
        <end position="205"/>
    </location>
</feature>
<dbReference type="AlphaFoldDB" id="E1SVL9"/>